<name>A0ABS9HD74_9ACTN</name>
<dbReference type="Pfam" id="PF09837">
    <property type="entry name" value="DUF2064"/>
    <property type="match status" value="1"/>
</dbReference>
<sequence>MKVLLVAKAPVAGRVKTRLGALVGHDAAADLAAAALLDTLDACRATGAGGHLSLDGDVADAVRGAEVAAALEGWTVTPQRGDDFAARLVAAHRDAGDGVVVQIGMDTPQVTAAALVDVVDAMADHDAVLAPATDGGWWALARRRADVVRHLREVPMSSDRTFDETQAALERAGARVTHGASMTDVDEVADADLVASLAPGTRFAEAWRALRAGAAS</sequence>
<dbReference type="PANTHER" id="PTHR36529">
    <property type="entry name" value="SLL1095 PROTEIN"/>
    <property type="match status" value="1"/>
</dbReference>
<dbReference type="PANTHER" id="PTHR36529:SF1">
    <property type="entry name" value="GLYCOSYLTRANSFERASE"/>
    <property type="match status" value="1"/>
</dbReference>
<dbReference type="SUPFAM" id="SSF53448">
    <property type="entry name" value="Nucleotide-diphospho-sugar transferases"/>
    <property type="match status" value="1"/>
</dbReference>
<dbReference type="Proteomes" id="UP001201161">
    <property type="component" value="Unassembled WGS sequence"/>
</dbReference>
<keyword evidence="2" id="KW-1185">Reference proteome</keyword>
<dbReference type="InterPro" id="IPR029044">
    <property type="entry name" value="Nucleotide-diphossugar_trans"/>
</dbReference>
<dbReference type="InterPro" id="IPR018641">
    <property type="entry name" value="Trfase_1_rSAM/seldom-assoc"/>
</dbReference>
<dbReference type="RefSeq" id="WP_236401774.1">
    <property type="nucleotide sequence ID" value="NZ_JAKJHZ010000006.1"/>
</dbReference>
<dbReference type="Gene3D" id="3.90.550.10">
    <property type="entry name" value="Spore Coat Polysaccharide Biosynthesis Protein SpsA, Chain A"/>
    <property type="match status" value="1"/>
</dbReference>
<evidence type="ECO:0000313" key="2">
    <source>
        <dbReference type="Proteomes" id="UP001201161"/>
    </source>
</evidence>
<gene>
    <name evidence="1" type="ORF">L2K70_10435</name>
</gene>
<comment type="caution">
    <text evidence="1">The sequence shown here is derived from an EMBL/GenBank/DDBJ whole genome shotgun (WGS) entry which is preliminary data.</text>
</comment>
<accession>A0ABS9HD74</accession>
<dbReference type="EMBL" id="JAKJHZ010000006">
    <property type="protein sequence ID" value="MCF6378023.1"/>
    <property type="molecule type" value="Genomic_DNA"/>
</dbReference>
<evidence type="ECO:0000313" key="1">
    <source>
        <dbReference type="EMBL" id="MCF6378023.1"/>
    </source>
</evidence>
<protein>
    <submittedName>
        <fullName evidence="1">DUF2064 domain-containing protein</fullName>
    </submittedName>
</protein>
<proteinExistence type="predicted"/>
<reference evidence="1 2" key="1">
    <citation type="submission" date="2022-01" db="EMBL/GenBank/DDBJ databases">
        <title>Nocardioides sp. nov., an actinomycete isolated from mining soil.</title>
        <authorList>
            <person name="Liu L."/>
        </authorList>
    </citation>
    <scope>NUCLEOTIDE SEQUENCE [LARGE SCALE GENOMIC DNA]</scope>
    <source>
        <strain evidence="1 2">KLBMP 9356</strain>
    </source>
</reference>
<organism evidence="1 2">
    <name type="scientific">Nocardioides potassii</name>
    <dbReference type="NCBI Taxonomy" id="2911371"/>
    <lineage>
        <taxon>Bacteria</taxon>
        <taxon>Bacillati</taxon>
        <taxon>Actinomycetota</taxon>
        <taxon>Actinomycetes</taxon>
        <taxon>Propionibacteriales</taxon>
        <taxon>Nocardioidaceae</taxon>
        <taxon>Nocardioides</taxon>
    </lineage>
</organism>